<sequence>MFFLHNYFQSFTEGRFIFSVMLVEKFAFLKYHNLRNHVIKTIDSSCNNDYLYYFQ</sequence>
<proteinExistence type="predicted"/>
<dbReference type="AlphaFoldDB" id="A0A316A8E2"/>
<keyword evidence="2" id="KW-1185">Reference proteome</keyword>
<protein>
    <submittedName>
        <fullName evidence="1">Uncharacterized protein</fullName>
    </submittedName>
</protein>
<gene>
    <name evidence="1" type="ORF">CLV98_1263</name>
</gene>
<evidence type="ECO:0000313" key="2">
    <source>
        <dbReference type="Proteomes" id="UP000245880"/>
    </source>
</evidence>
<accession>A0A316A8E2</accession>
<organism evidence="1 2">
    <name type="scientific">Dyadobacter jejuensis</name>
    <dbReference type="NCBI Taxonomy" id="1082580"/>
    <lineage>
        <taxon>Bacteria</taxon>
        <taxon>Pseudomonadati</taxon>
        <taxon>Bacteroidota</taxon>
        <taxon>Cytophagia</taxon>
        <taxon>Cytophagales</taxon>
        <taxon>Spirosomataceae</taxon>
        <taxon>Dyadobacter</taxon>
    </lineage>
</organism>
<dbReference type="EMBL" id="QGDT01000026">
    <property type="protein sequence ID" value="PWJ53094.1"/>
    <property type="molecule type" value="Genomic_DNA"/>
</dbReference>
<name>A0A316A8E2_9BACT</name>
<dbReference type="Proteomes" id="UP000245880">
    <property type="component" value="Unassembled WGS sequence"/>
</dbReference>
<evidence type="ECO:0000313" key="1">
    <source>
        <dbReference type="EMBL" id="PWJ53094.1"/>
    </source>
</evidence>
<reference evidence="1 2" key="1">
    <citation type="submission" date="2018-03" db="EMBL/GenBank/DDBJ databases">
        <title>Genomic Encyclopedia of Archaeal and Bacterial Type Strains, Phase II (KMG-II): from individual species to whole genera.</title>
        <authorList>
            <person name="Goeker M."/>
        </authorList>
    </citation>
    <scope>NUCLEOTIDE SEQUENCE [LARGE SCALE GENOMIC DNA]</scope>
    <source>
        <strain evidence="1 2">DSM 100346</strain>
    </source>
</reference>
<comment type="caution">
    <text evidence="1">The sequence shown here is derived from an EMBL/GenBank/DDBJ whole genome shotgun (WGS) entry which is preliminary data.</text>
</comment>